<evidence type="ECO:0000313" key="1">
    <source>
        <dbReference type="EMBL" id="ANF85234.1"/>
    </source>
</evidence>
<accession>A0A172YYL0</accession>
<sequence length="482" mass="53965">MSGLLSSIRDMILAHEDVDKSVELSEVYGAILWAVDKGIYDDPELEEILTARCTNVLPKISGHTPLKDCIHLISEPYLIGGHTRLMEQLSTMHREKPDLLITRQSDEKAVERTRGFFDKCTVIAADTPLKKIAEIVESLKSYSRIVLHIHPDDMISVIACKIVKSITGAKIFFVNHADHVFTYGSSVADVYFEISTFGRRRDMKKTITGCKSFLGIPLTSALVTKSHGLPGKNDRLNFFSAASPFKFKPVKHYDLRPAIGRVLSEFKHSTFWIVGASPLTNIWWWPLKLRYGSRFKILSSVPYESYLKLLDSADFYVDSYPTPGGTAFAEQLFKGRRCVGLRAPIQGYSPADNLKDGSVDDFMTSILHRQNGSEIIESVLAVNGYEAVKARYQACLYDGVMCANEMEAYVAWTGDIAVYEQAGKITTAIPPAVVSKLIDFDKRFLSILFFELSATQKIKIAVKLVLLKLKKQRGKENRSGNV</sequence>
<dbReference type="STRING" id="219572.A7J50_1812"/>
<dbReference type="AlphaFoldDB" id="A0A172YYL0"/>
<dbReference type="EMBL" id="CP015600">
    <property type="protein sequence ID" value="ANF85234.1"/>
    <property type="molecule type" value="Genomic_DNA"/>
</dbReference>
<gene>
    <name evidence="1" type="ORF">A7J50_1812</name>
</gene>
<protein>
    <submittedName>
        <fullName evidence="1">Group 1 glycosyl transferase</fullName>
    </submittedName>
</protein>
<reference evidence="1 2" key="1">
    <citation type="submission" date="2016-05" db="EMBL/GenBank/DDBJ databases">
        <title>Complete genome sequence of Pseudomonas antarctica PAMC 27494.</title>
        <authorList>
            <person name="Lee J."/>
        </authorList>
    </citation>
    <scope>NUCLEOTIDE SEQUENCE [LARGE SCALE GENOMIC DNA]</scope>
    <source>
        <strain evidence="1 2">PAMC 27494</strain>
    </source>
</reference>
<dbReference type="KEGG" id="panr:A7J50_1812"/>
<evidence type="ECO:0000313" key="2">
    <source>
        <dbReference type="Proteomes" id="UP000077829"/>
    </source>
</evidence>
<organism evidence="1 2">
    <name type="scientific">Pseudomonas antarctica</name>
    <dbReference type="NCBI Taxonomy" id="219572"/>
    <lineage>
        <taxon>Bacteria</taxon>
        <taxon>Pseudomonadati</taxon>
        <taxon>Pseudomonadota</taxon>
        <taxon>Gammaproteobacteria</taxon>
        <taxon>Pseudomonadales</taxon>
        <taxon>Pseudomonadaceae</taxon>
        <taxon>Pseudomonas</taxon>
    </lineage>
</organism>
<keyword evidence="1" id="KW-0808">Transferase</keyword>
<name>A0A172YYL0_9PSED</name>
<dbReference type="Gene3D" id="3.40.50.2000">
    <property type="entry name" value="Glycogen Phosphorylase B"/>
    <property type="match status" value="1"/>
</dbReference>
<dbReference type="GO" id="GO:0016740">
    <property type="term" value="F:transferase activity"/>
    <property type="evidence" value="ECO:0007669"/>
    <property type="project" value="UniProtKB-KW"/>
</dbReference>
<dbReference type="Proteomes" id="UP000077829">
    <property type="component" value="Chromosome"/>
</dbReference>
<proteinExistence type="predicted"/>
<dbReference type="RefSeq" id="WP_156526264.1">
    <property type="nucleotide sequence ID" value="NZ_CP015600.1"/>
</dbReference>
<dbReference type="PATRIC" id="fig|219572.3.peg.1854"/>
<dbReference type="SUPFAM" id="SSF53756">
    <property type="entry name" value="UDP-Glycosyltransferase/glycogen phosphorylase"/>
    <property type="match status" value="1"/>
</dbReference>